<evidence type="ECO:0008006" key="3">
    <source>
        <dbReference type="Google" id="ProtNLM"/>
    </source>
</evidence>
<dbReference type="Proteomes" id="UP000265836">
    <property type="component" value="Unassembled WGS sequence"/>
</dbReference>
<evidence type="ECO:0000313" key="1">
    <source>
        <dbReference type="EMBL" id="RIA31596.1"/>
    </source>
</evidence>
<protein>
    <recommendedName>
        <fullName evidence="3">Immunity protein 50 of polymorphic toxin system</fullName>
    </recommendedName>
</protein>
<dbReference type="AlphaFoldDB" id="A0A397N2Q0"/>
<dbReference type="EMBL" id="QXDA01000003">
    <property type="protein sequence ID" value="RIA31596.1"/>
    <property type="molecule type" value="Genomic_DNA"/>
</dbReference>
<evidence type="ECO:0000313" key="2">
    <source>
        <dbReference type="Proteomes" id="UP000265836"/>
    </source>
</evidence>
<gene>
    <name evidence="1" type="ORF">DFO61_2320</name>
</gene>
<dbReference type="RefSeq" id="WP_212612215.1">
    <property type="nucleotide sequence ID" value="NZ_QXDA01000003.1"/>
</dbReference>
<proteinExistence type="predicted"/>
<organism evidence="1 2">
    <name type="scientific">Ectopseudomonas oleovorans</name>
    <name type="common">Pseudomonas oleovorans</name>
    <dbReference type="NCBI Taxonomy" id="301"/>
    <lineage>
        <taxon>Bacteria</taxon>
        <taxon>Pseudomonadati</taxon>
        <taxon>Pseudomonadota</taxon>
        <taxon>Gammaproteobacteria</taxon>
        <taxon>Pseudomonadales</taxon>
        <taxon>Pseudomonadaceae</taxon>
        <taxon>Ectopseudomonas</taxon>
    </lineage>
</organism>
<reference evidence="1 2" key="1">
    <citation type="submission" date="2018-08" db="EMBL/GenBank/DDBJ databases">
        <title>Genome sequencing of rice bacterial endophytes.</title>
        <authorList>
            <person name="Venturi V."/>
        </authorList>
    </citation>
    <scope>NUCLEOTIDE SEQUENCE [LARGE SCALE GENOMIC DNA]</scope>
    <source>
        <strain evidence="1 2">E1205</strain>
    </source>
</reference>
<name>A0A397N2Q0_ECTOL</name>
<accession>A0A397N2Q0</accession>
<sequence length="140" mass="15742">MHEVKATVLSDAPTFPTWAHPAAYYSGSDLYICVETHEDDVYSVVLFGGVIEYRIQPLTDESIWKHQYFAAGLKSYEFHLLTNSPLAKPWPSSEHWVITFKDETHDVVAKSFAVITKELRSSSTKEAIQISISTESASDT</sequence>
<comment type="caution">
    <text evidence="1">The sequence shown here is derived from an EMBL/GenBank/DDBJ whole genome shotgun (WGS) entry which is preliminary data.</text>
</comment>